<evidence type="ECO:0000256" key="1">
    <source>
        <dbReference type="SAM" id="MobiDB-lite"/>
    </source>
</evidence>
<proteinExistence type="predicted"/>
<name>A0ABU2X0C8_9ACTN</name>
<sequence>MSMSIPEDGTPVLQDFLYVDVPRVRSLLGQLYQGTPDKVEEITERLNRWGLGASLGVAKGEAGRQSISRNQETRSFGELHFTMFEQSAEATGFLTDISDVAADHRIWESDRIAEVAPEGSIVRIEAPSNITDGQHFSEMVGHMLESGVLKKNQAQAKTIFHMAKMMYPKGVMIRIMPCGPSKPNHGFVGTLLERSDYIGPERSALYGRYGNEARDWITVGVVARRGERRSGPVPSLPDNAASSQPGFERDKLDALVQHFSKIMESHGANESPTYPGMAIIPLAVYRPITPREDAS</sequence>
<dbReference type="Pfam" id="PF19952">
    <property type="entry name" value="DUF6414"/>
    <property type="match status" value="1"/>
</dbReference>
<dbReference type="EMBL" id="JAVRFL010000023">
    <property type="protein sequence ID" value="MDT0531218.1"/>
    <property type="molecule type" value="Genomic_DNA"/>
</dbReference>
<gene>
    <name evidence="2" type="ORF">RM555_19715</name>
</gene>
<protein>
    <submittedName>
        <fullName evidence="2">Uncharacterized protein</fullName>
    </submittedName>
</protein>
<dbReference type="InterPro" id="IPR045633">
    <property type="entry name" value="DUF6414"/>
</dbReference>
<reference evidence="2" key="1">
    <citation type="submission" date="2023-09" db="EMBL/GenBank/DDBJ databases">
        <title>30 novel species of actinomycetes from the DSMZ collection.</title>
        <authorList>
            <person name="Nouioui I."/>
        </authorList>
    </citation>
    <scope>NUCLEOTIDE SEQUENCE</scope>
    <source>
        <strain evidence="2">DSM 115977</strain>
    </source>
</reference>
<dbReference type="Proteomes" id="UP001180973">
    <property type="component" value="Unassembled WGS sequence"/>
</dbReference>
<evidence type="ECO:0000313" key="2">
    <source>
        <dbReference type="EMBL" id="MDT0531218.1"/>
    </source>
</evidence>
<feature type="region of interest" description="Disordered" evidence="1">
    <location>
        <begin position="227"/>
        <end position="247"/>
    </location>
</feature>
<evidence type="ECO:0000313" key="3">
    <source>
        <dbReference type="Proteomes" id="UP001180973"/>
    </source>
</evidence>
<accession>A0ABU2X0C8</accession>
<keyword evidence="3" id="KW-1185">Reference proteome</keyword>
<comment type="caution">
    <text evidence="2">The sequence shown here is derived from an EMBL/GenBank/DDBJ whole genome shotgun (WGS) entry which is preliminary data.</text>
</comment>
<organism evidence="2 3">
    <name type="scientific">Micromonospora reichwaldensis</name>
    <dbReference type="NCBI Taxonomy" id="3075516"/>
    <lineage>
        <taxon>Bacteria</taxon>
        <taxon>Bacillati</taxon>
        <taxon>Actinomycetota</taxon>
        <taxon>Actinomycetes</taxon>
        <taxon>Micromonosporales</taxon>
        <taxon>Micromonosporaceae</taxon>
        <taxon>Micromonospora</taxon>
    </lineage>
</organism>